<evidence type="ECO:0000313" key="3">
    <source>
        <dbReference type="Proteomes" id="UP000738325"/>
    </source>
</evidence>
<sequence>MTGSEKIVLYNHLRCPFAARAVIALAETKHEYEEVTIDLTKPRPDWYLKDINPYGQVPAMKIDDKHVIYESLFVAEYLSDLHPEANLFPKDPLQRAQVRYLIHHYGTHVLVPQVMTAHTADNEAAAKHRARLVVQLEKFVKLLDK</sequence>
<accession>A0A9P6R9C6</accession>
<dbReference type="Pfam" id="PF02798">
    <property type="entry name" value="GST_N"/>
    <property type="match status" value="1"/>
</dbReference>
<reference evidence="2" key="1">
    <citation type="journal article" date="2020" name="Fungal Divers.">
        <title>Resolving the Mortierellaceae phylogeny through synthesis of multi-gene phylogenetics and phylogenomics.</title>
        <authorList>
            <person name="Vandepol N."/>
            <person name="Liber J."/>
            <person name="Desiro A."/>
            <person name="Na H."/>
            <person name="Kennedy M."/>
            <person name="Barry K."/>
            <person name="Grigoriev I.V."/>
            <person name="Miller A.N."/>
            <person name="O'Donnell K."/>
            <person name="Stajich J.E."/>
            <person name="Bonito G."/>
        </authorList>
    </citation>
    <scope>NUCLEOTIDE SEQUENCE</scope>
    <source>
        <strain evidence="2">REB-010B</strain>
    </source>
</reference>
<gene>
    <name evidence="2" type="ORF">BGZ99_007484</name>
</gene>
<dbReference type="Gene3D" id="1.20.1050.10">
    <property type="match status" value="1"/>
</dbReference>
<dbReference type="AlphaFoldDB" id="A0A9P6R9C6"/>
<feature type="domain" description="GST N-terminal" evidence="1">
    <location>
        <begin position="5"/>
        <end position="86"/>
    </location>
</feature>
<evidence type="ECO:0000313" key="2">
    <source>
        <dbReference type="EMBL" id="KAG0315398.1"/>
    </source>
</evidence>
<dbReference type="InterPro" id="IPR004045">
    <property type="entry name" value="Glutathione_S-Trfase_N"/>
</dbReference>
<organism evidence="2 3">
    <name type="scientific">Dissophora globulifera</name>
    <dbReference type="NCBI Taxonomy" id="979702"/>
    <lineage>
        <taxon>Eukaryota</taxon>
        <taxon>Fungi</taxon>
        <taxon>Fungi incertae sedis</taxon>
        <taxon>Mucoromycota</taxon>
        <taxon>Mortierellomycotina</taxon>
        <taxon>Mortierellomycetes</taxon>
        <taxon>Mortierellales</taxon>
        <taxon>Mortierellaceae</taxon>
        <taxon>Dissophora</taxon>
    </lineage>
</organism>
<evidence type="ECO:0000259" key="1">
    <source>
        <dbReference type="PROSITE" id="PS50404"/>
    </source>
</evidence>
<comment type="caution">
    <text evidence="2">The sequence shown here is derived from an EMBL/GenBank/DDBJ whole genome shotgun (WGS) entry which is preliminary data.</text>
</comment>
<feature type="non-terminal residue" evidence="2">
    <location>
        <position position="1"/>
    </location>
</feature>
<dbReference type="SUPFAM" id="SSF52833">
    <property type="entry name" value="Thioredoxin-like"/>
    <property type="match status" value="1"/>
</dbReference>
<dbReference type="EMBL" id="JAAAIP010000541">
    <property type="protein sequence ID" value="KAG0315398.1"/>
    <property type="molecule type" value="Genomic_DNA"/>
</dbReference>
<dbReference type="GO" id="GO:0005737">
    <property type="term" value="C:cytoplasm"/>
    <property type="evidence" value="ECO:0007669"/>
    <property type="project" value="TreeGrafter"/>
</dbReference>
<name>A0A9P6R9C6_9FUNG</name>
<dbReference type="PANTHER" id="PTHR43968:SF8">
    <property type="entry name" value="S-TRANSFERASE, PUTATIVE (AFU_ORTHOLOGUE AFUA_2G00590)-RELATED"/>
    <property type="match status" value="1"/>
</dbReference>
<dbReference type="OrthoDB" id="202840at2759"/>
<dbReference type="SFLD" id="SFLDS00019">
    <property type="entry name" value="Glutathione_Transferase_(cytos"/>
    <property type="match status" value="1"/>
</dbReference>
<dbReference type="InterPro" id="IPR040079">
    <property type="entry name" value="Glutathione_S-Trfase"/>
</dbReference>
<dbReference type="PROSITE" id="PS51354">
    <property type="entry name" value="GLUTAREDOXIN_2"/>
    <property type="match status" value="1"/>
</dbReference>
<dbReference type="InterPro" id="IPR050983">
    <property type="entry name" value="GST_Omega/HSP26"/>
</dbReference>
<dbReference type="Proteomes" id="UP000738325">
    <property type="component" value="Unassembled WGS sequence"/>
</dbReference>
<dbReference type="Gene3D" id="3.40.30.10">
    <property type="entry name" value="Glutaredoxin"/>
    <property type="match status" value="1"/>
</dbReference>
<dbReference type="PROSITE" id="PS50404">
    <property type="entry name" value="GST_NTER"/>
    <property type="match status" value="1"/>
</dbReference>
<dbReference type="PANTHER" id="PTHR43968">
    <property type="match status" value="1"/>
</dbReference>
<dbReference type="SFLD" id="SFLDG00358">
    <property type="entry name" value="Main_(cytGST)"/>
    <property type="match status" value="1"/>
</dbReference>
<proteinExistence type="predicted"/>
<protein>
    <recommendedName>
        <fullName evidence="1">GST N-terminal domain-containing protein</fullName>
    </recommendedName>
</protein>
<dbReference type="InterPro" id="IPR036249">
    <property type="entry name" value="Thioredoxin-like_sf"/>
</dbReference>
<keyword evidence="3" id="KW-1185">Reference proteome</keyword>